<evidence type="ECO:0000256" key="3">
    <source>
        <dbReference type="SAM" id="Coils"/>
    </source>
</evidence>
<organism evidence="5 6">
    <name type="scientific">Crotalaria pallida</name>
    <name type="common">Smooth rattlebox</name>
    <name type="synonym">Crotalaria striata</name>
    <dbReference type="NCBI Taxonomy" id="3830"/>
    <lineage>
        <taxon>Eukaryota</taxon>
        <taxon>Viridiplantae</taxon>
        <taxon>Streptophyta</taxon>
        <taxon>Embryophyta</taxon>
        <taxon>Tracheophyta</taxon>
        <taxon>Spermatophyta</taxon>
        <taxon>Magnoliopsida</taxon>
        <taxon>eudicotyledons</taxon>
        <taxon>Gunneridae</taxon>
        <taxon>Pentapetalae</taxon>
        <taxon>rosids</taxon>
        <taxon>fabids</taxon>
        <taxon>Fabales</taxon>
        <taxon>Fabaceae</taxon>
        <taxon>Papilionoideae</taxon>
        <taxon>50 kb inversion clade</taxon>
        <taxon>genistoids sensu lato</taxon>
        <taxon>core genistoids</taxon>
        <taxon>Crotalarieae</taxon>
        <taxon>Crotalaria</taxon>
    </lineage>
</organism>
<gene>
    <name evidence="5" type="ORF">RIF29_14606</name>
</gene>
<dbReference type="SUPFAM" id="SSF88723">
    <property type="entry name" value="PIN domain-like"/>
    <property type="match status" value="1"/>
</dbReference>
<dbReference type="GO" id="GO:0005634">
    <property type="term" value="C:nucleus"/>
    <property type="evidence" value="ECO:0007669"/>
    <property type="project" value="UniProtKB-SubCell"/>
</dbReference>
<dbReference type="PANTHER" id="PTHR16171">
    <property type="entry name" value="DNA REPAIR PROTEIN COMPLEMENTING XP-G CELLS-RELATED"/>
    <property type="match status" value="1"/>
</dbReference>
<feature type="region of interest" description="Disordered" evidence="4">
    <location>
        <begin position="749"/>
        <end position="771"/>
    </location>
</feature>
<dbReference type="EMBL" id="JAYWIO010000003">
    <property type="protein sequence ID" value="KAK7273550.1"/>
    <property type="molecule type" value="Genomic_DNA"/>
</dbReference>
<dbReference type="Proteomes" id="UP001372338">
    <property type="component" value="Unassembled WGS sequence"/>
</dbReference>
<dbReference type="GO" id="GO:0004520">
    <property type="term" value="F:DNA endonuclease activity"/>
    <property type="evidence" value="ECO:0007669"/>
    <property type="project" value="TreeGrafter"/>
</dbReference>
<evidence type="ECO:0000256" key="1">
    <source>
        <dbReference type="ARBA" id="ARBA00004123"/>
    </source>
</evidence>
<evidence type="ECO:0000313" key="5">
    <source>
        <dbReference type="EMBL" id="KAK7273550.1"/>
    </source>
</evidence>
<comment type="caution">
    <text evidence="5">The sequence shown here is derived from an EMBL/GenBank/DDBJ whole genome shotgun (WGS) entry which is preliminary data.</text>
</comment>
<feature type="region of interest" description="Disordered" evidence="4">
    <location>
        <begin position="219"/>
        <end position="260"/>
    </location>
</feature>
<dbReference type="GO" id="GO:0003697">
    <property type="term" value="F:single-stranded DNA binding"/>
    <property type="evidence" value="ECO:0007669"/>
    <property type="project" value="TreeGrafter"/>
</dbReference>
<protein>
    <submittedName>
        <fullName evidence="5">Uncharacterized protein</fullName>
    </submittedName>
</protein>
<dbReference type="AlphaFoldDB" id="A0AAN9IDX0"/>
<dbReference type="InterPro" id="IPR036279">
    <property type="entry name" value="5-3_exonuclease_C_sf"/>
</dbReference>
<keyword evidence="6" id="KW-1185">Reference proteome</keyword>
<reference evidence="5 6" key="1">
    <citation type="submission" date="2024-01" db="EMBL/GenBank/DDBJ databases">
        <title>The genomes of 5 underutilized Papilionoideae crops provide insights into root nodulation and disease resistanc.</title>
        <authorList>
            <person name="Yuan L."/>
        </authorList>
    </citation>
    <scope>NUCLEOTIDE SEQUENCE [LARGE SCALE GENOMIC DNA]</scope>
    <source>
        <strain evidence="5">ZHUSHIDOU_FW_LH</strain>
        <tissue evidence="5">Leaf</tissue>
    </source>
</reference>
<feature type="compositionally biased region" description="Basic and acidic residues" evidence="4">
    <location>
        <begin position="510"/>
        <end position="546"/>
    </location>
</feature>
<evidence type="ECO:0000256" key="2">
    <source>
        <dbReference type="ARBA" id="ARBA00023242"/>
    </source>
</evidence>
<sequence length="791" mass="88802">MLCYGLSASQDPAKFLELQIQAYLKTVTFQREIDEVQKAASGRGVGGVQTSRIASEANREYIFSSSFTGDKHIQTYLDENGRFRVSRLRAMGMRMTRDIQRNLDMMKEIEQERTYLNMASKSSTVLSAENNAGLENSGNQLFVYTQEKNLDLVRKNVQNEHLVGGNSGEIFNVDDTAAKDLLSDSDSDCDWEEGKEGIIEVKNANFRGENKVELKSSIVDGDNNDESEVKWEEGDCDGAKSTLLSPAQSEKAASRGCLEEESDLQKAIRRSLESIGNGELKHMSSVDERSTDVKVTKEEKRTDINESVSLSDINENIKPVLDSFSKGQTNDLNIEPMLLAVDNVTDAVNTPGDLPAHVTEVRLEEEMRLLGQEYINLENEQRKLERNAESVNSALFTECQELLQMFGLPYIIAPMEAEDIEKELGLTREKLVRMALLLGSDYTEGVSETVISAYYSPQVDKSTELFTWGKPDHLVLRKLNCGWKHFTLSMKDLQSRINSFCSEGDSTLEDLNKNRKNERGSRVEPVDKKLDDSKGTEEGLECRKTSNTEQSKKRKNGNTFAKAHSRKKKIPDGPSAPGTSEMENLHTCMQTEEQCDVNALVRNRSGRGRGRGRVEVEVEVEVWDSDADDQGPRGNPDLSKVPQEVRRSMRRSWKPVNYSLIDPEVEEADDSFDQSSQPCLHDEPTEKTLYDIHDGFGEAATDFGRGKESNDDVNFRPCSEILDEANHEKNSPDEKSENEVMIIKEANDDFPNASSHEDSEMGVLKPENTHENSGISTLAFSALPFLRKRKN</sequence>
<name>A0AAN9IDX0_CROPI</name>
<accession>A0AAN9IDX0</accession>
<keyword evidence="3" id="KW-0175">Coiled coil</keyword>
<evidence type="ECO:0000256" key="4">
    <source>
        <dbReference type="SAM" id="MobiDB-lite"/>
    </source>
</evidence>
<feature type="coiled-coil region" evidence="3">
    <location>
        <begin position="360"/>
        <end position="394"/>
    </location>
</feature>
<comment type="subcellular location">
    <subcellularLocation>
        <location evidence="1">Nucleus</location>
    </subcellularLocation>
</comment>
<evidence type="ECO:0000313" key="6">
    <source>
        <dbReference type="Proteomes" id="UP001372338"/>
    </source>
</evidence>
<keyword evidence="2" id="KW-0539">Nucleus</keyword>
<proteinExistence type="predicted"/>
<dbReference type="Gene3D" id="3.40.50.1010">
    <property type="entry name" value="5'-nuclease"/>
    <property type="match status" value="1"/>
</dbReference>
<feature type="region of interest" description="Disordered" evidence="4">
    <location>
        <begin position="623"/>
        <end position="643"/>
    </location>
</feature>
<dbReference type="PANTHER" id="PTHR16171:SF7">
    <property type="entry name" value="DNA REPAIR PROTEIN RAD2"/>
    <property type="match status" value="1"/>
</dbReference>
<feature type="region of interest" description="Disordered" evidence="4">
    <location>
        <begin position="508"/>
        <end position="582"/>
    </location>
</feature>
<dbReference type="SUPFAM" id="SSF47807">
    <property type="entry name" value="5' to 3' exonuclease, C-terminal subdomain"/>
    <property type="match status" value="1"/>
</dbReference>
<dbReference type="InterPro" id="IPR029060">
    <property type="entry name" value="PIN-like_dom_sf"/>
</dbReference>